<comment type="caution">
    <text evidence="2">The sequence shown here is derived from an EMBL/GenBank/DDBJ whole genome shotgun (WGS) entry which is preliminary data.</text>
</comment>
<dbReference type="Proteomes" id="UP000655420">
    <property type="component" value="Unassembled WGS sequence"/>
</dbReference>
<gene>
    <name evidence="2" type="ORF">H0I76_04340</name>
</gene>
<dbReference type="AlphaFoldDB" id="A0A8J7M6H2"/>
<dbReference type="RefSeq" id="WP_200607460.1">
    <property type="nucleotide sequence ID" value="NZ_JAEHHL010000001.1"/>
</dbReference>
<accession>A0A8J7M6H2</accession>
<evidence type="ECO:0000256" key="1">
    <source>
        <dbReference type="SAM" id="SignalP"/>
    </source>
</evidence>
<dbReference type="EMBL" id="JAEHHL010000001">
    <property type="protein sequence ID" value="MBK0398409.1"/>
    <property type="molecule type" value="Genomic_DNA"/>
</dbReference>
<organism evidence="2 3">
    <name type="scientific">Thermohalobaculum xanthum</name>
    <dbReference type="NCBI Taxonomy" id="2753746"/>
    <lineage>
        <taxon>Bacteria</taxon>
        <taxon>Pseudomonadati</taxon>
        <taxon>Pseudomonadota</taxon>
        <taxon>Alphaproteobacteria</taxon>
        <taxon>Rhodobacterales</taxon>
        <taxon>Paracoccaceae</taxon>
        <taxon>Thermohalobaculum</taxon>
    </lineage>
</organism>
<keyword evidence="1" id="KW-0732">Signal</keyword>
<evidence type="ECO:0000313" key="2">
    <source>
        <dbReference type="EMBL" id="MBK0398409.1"/>
    </source>
</evidence>
<proteinExistence type="predicted"/>
<reference evidence="2" key="1">
    <citation type="submission" date="2020-12" db="EMBL/GenBank/DDBJ databases">
        <title>Bacterial taxonomy.</title>
        <authorList>
            <person name="Pan X."/>
        </authorList>
    </citation>
    <scope>NUCLEOTIDE SEQUENCE</scope>
    <source>
        <strain evidence="2">M0105</strain>
    </source>
</reference>
<evidence type="ECO:0000313" key="3">
    <source>
        <dbReference type="Proteomes" id="UP000655420"/>
    </source>
</evidence>
<protein>
    <submittedName>
        <fullName evidence="2">Uncharacterized protein</fullName>
    </submittedName>
</protein>
<keyword evidence="3" id="KW-1185">Reference proteome</keyword>
<feature type="signal peptide" evidence="1">
    <location>
        <begin position="1"/>
        <end position="18"/>
    </location>
</feature>
<feature type="chain" id="PRO_5035294797" evidence="1">
    <location>
        <begin position="19"/>
        <end position="93"/>
    </location>
</feature>
<sequence length="93" mass="10234">MRIALALALFLGAAAEHAAAQYMPPANPNYTPAPPKEGYSYPDCYCTDSSGRRVDVGQFACLRIGAREVWALCDWSVNVTTWRYRNGETCPTS</sequence>
<name>A0A8J7M6H2_9RHOB</name>